<proteinExistence type="predicted"/>
<keyword evidence="2" id="KW-1185">Reference proteome</keyword>
<comment type="caution">
    <text evidence="1">The sequence shown here is derived from an EMBL/GenBank/DDBJ whole genome shotgun (WGS) entry which is preliminary data.</text>
</comment>
<dbReference type="Proteomes" id="UP001211907">
    <property type="component" value="Unassembled WGS sequence"/>
</dbReference>
<organism evidence="1 2">
    <name type="scientific">Physocladia obscura</name>
    <dbReference type="NCBI Taxonomy" id="109957"/>
    <lineage>
        <taxon>Eukaryota</taxon>
        <taxon>Fungi</taxon>
        <taxon>Fungi incertae sedis</taxon>
        <taxon>Chytridiomycota</taxon>
        <taxon>Chytridiomycota incertae sedis</taxon>
        <taxon>Chytridiomycetes</taxon>
        <taxon>Chytridiales</taxon>
        <taxon>Chytriomycetaceae</taxon>
        <taxon>Physocladia</taxon>
    </lineage>
</organism>
<evidence type="ECO:0000313" key="2">
    <source>
        <dbReference type="Proteomes" id="UP001211907"/>
    </source>
</evidence>
<reference evidence="1" key="1">
    <citation type="submission" date="2020-05" db="EMBL/GenBank/DDBJ databases">
        <title>Phylogenomic resolution of chytrid fungi.</title>
        <authorList>
            <person name="Stajich J.E."/>
            <person name="Amses K."/>
            <person name="Simmons R."/>
            <person name="Seto K."/>
            <person name="Myers J."/>
            <person name="Bonds A."/>
            <person name="Quandt C.A."/>
            <person name="Barry K."/>
            <person name="Liu P."/>
            <person name="Grigoriev I."/>
            <person name="Longcore J.E."/>
            <person name="James T.Y."/>
        </authorList>
    </citation>
    <scope>NUCLEOTIDE SEQUENCE</scope>
    <source>
        <strain evidence="1">JEL0513</strain>
    </source>
</reference>
<feature type="non-terminal residue" evidence="1">
    <location>
        <position position="208"/>
    </location>
</feature>
<evidence type="ECO:0000313" key="1">
    <source>
        <dbReference type="EMBL" id="KAJ3117698.1"/>
    </source>
</evidence>
<dbReference type="InterPro" id="IPR011990">
    <property type="entry name" value="TPR-like_helical_dom_sf"/>
</dbReference>
<gene>
    <name evidence="1" type="ORF">HK100_000766</name>
</gene>
<name>A0AAD5SZM7_9FUNG</name>
<dbReference type="SUPFAM" id="SSF48452">
    <property type="entry name" value="TPR-like"/>
    <property type="match status" value="1"/>
</dbReference>
<accession>A0AAD5SZM7</accession>
<protein>
    <submittedName>
        <fullName evidence="1">Uncharacterized protein</fullName>
    </submittedName>
</protein>
<dbReference type="AlphaFoldDB" id="A0AAD5SZM7"/>
<dbReference type="EMBL" id="JADGJH010001155">
    <property type="protein sequence ID" value="KAJ3117698.1"/>
    <property type="molecule type" value="Genomic_DNA"/>
</dbReference>
<sequence>VGYLQILPNASIQTILATLYIFMEQYDKALSIVNKLAIIPNAVSFFAPKSNGSIILCAYRDLLYGLVHFFNGEYKIALPLLESSYETIHSFGDRTAGTDILKCCYGICLLFLGSVDDALHVLVTADGAIFADSSTQFMEQCLGLAMLHYKAEIWLRATRAKVYTDLGRVSDSLETWRSLERFVVERYGSDDSYAKIAVAQIADLHENP</sequence>